<dbReference type="AlphaFoldDB" id="A0AA43Q7U8"/>
<organism evidence="1 2">
    <name type="scientific">Candidatus Methylobacter titanis</name>
    <dbReference type="NCBI Taxonomy" id="3053457"/>
    <lineage>
        <taxon>Bacteria</taxon>
        <taxon>Pseudomonadati</taxon>
        <taxon>Pseudomonadota</taxon>
        <taxon>Gammaproteobacteria</taxon>
        <taxon>Methylococcales</taxon>
        <taxon>Methylococcaceae</taxon>
        <taxon>Methylobacter</taxon>
    </lineage>
</organism>
<keyword evidence="2" id="KW-1185">Reference proteome</keyword>
<dbReference type="EMBL" id="JAQSDF010000017">
    <property type="protein sequence ID" value="MDI1230923.1"/>
    <property type="molecule type" value="Genomic_DNA"/>
</dbReference>
<evidence type="ECO:0000313" key="1">
    <source>
        <dbReference type="EMBL" id="MDI1230923.1"/>
    </source>
</evidence>
<proteinExistence type="predicted"/>
<gene>
    <name evidence="1" type="ORF">PSU93_07240</name>
</gene>
<sequence length="107" mass="12247">MKLFSITLILIALLGLLAYTNPKMDNYDQFISQRITEETRKEKDPMAGAFGSLFGGFAANLMTKQTVRKDYVFFSTYDTSFGNEQLRAIGVLNNFYITEDRKSQHDN</sequence>
<protein>
    <submittedName>
        <fullName evidence="1">DUF4359 domain-containing protein</fullName>
    </submittedName>
</protein>
<dbReference type="Proteomes" id="UP001160519">
    <property type="component" value="Unassembled WGS sequence"/>
</dbReference>
<reference evidence="1" key="1">
    <citation type="submission" date="2023-01" db="EMBL/GenBank/DDBJ databases">
        <title>Biogeochemical cycle of methane in antarctic sediments.</title>
        <authorList>
            <person name="Roldan D.M."/>
            <person name="Menes R.J."/>
        </authorList>
    </citation>
    <scope>NUCLEOTIDE SEQUENCE [LARGE SCALE GENOMIC DNA]</scope>
    <source>
        <strain evidence="1">K-2018 MAG008</strain>
    </source>
</reference>
<comment type="caution">
    <text evidence="1">The sequence shown here is derived from an EMBL/GenBank/DDBJ whole genome shotgun (WGS) entry which is preliminary data.</text>
</comment>
<dbReference type="Pfam" id="PF14271">
    <property type="entry name" value="DUF4359"/>
    <property type="match status" value="1"/>
</dbReference>
<dbReference type="InterPro" id="IPR025578">
    <property type="entry name" value="DUF4359"/>
</dbReference>
<accession>A0AA43Q7U8</accession>
<evidence type="ECO:0000313" key="2">
    <source>
        <dbReference type="Proteomes" id="UP001160519"/>
    </source>
</evidence>
<name>A0AA43Q7U8_9GAMM</name>